<dbReference type="Gene3D" id="3.90.550.10">
    <property type="entry name" value="Spore Coat Polysaccharide Biosynthesis Protein SpsA, Chain A"/>
    <property type="match status" value="1"/>
</dbReference>
<dbReference type="InterPro" id="IPR029044">
    <property type="entry name" value="Nucleotide-diphossugar_trans"/>
</dbReference>
<reference evidence="1" key="1">
    <citation type="submission" date="2022-08" db="EMBL/GenBank/DDBJ databases">
        <title>Alicyclobacillus fastidiosus DSM 17978, complete genome.</title>
        <authorList>
            <person name="Wang Q."/>
            <person name="Cai R."/>
            <person name="Wang Z."/>
        </authorList>
    </citation>
    <scope>NUCLEOTIDE SEQUENCE</scope>
    <source>
        <strain evidence="1">DSM 17978</strain>
    </source>
</reference>
<accession>A0ABY6ZJA7</accession>
<evidence type="ECO:0000313" key="2">
    <source>
        <dbReference type="Proteomes" id="UP001164761"/>
    </source>
</evidence>
<proteinExistence type="predicted"/>
<dbReference type="Proteomes" id="UP001164761">
    <property type="component" value="Chromosome"/>
</dbReference>
<evidence type="ECO:0000313" key="1">
    <source>
        <dbReference type="EMBL" id="WAH42194.1"/>
    </source>
</evidence>
<dbReference type="RefSeq" id="WP_268006087.1">
    <property type="nucleotide sequence ID" value="NZ_CP104067.1"/>
</dbReference>
<organism evidence="1 2">
    <name type="scientific">Alicyclobacillus fastidiosus</name>
    <dbReference type="NCBI Taxonomy" id="392011"/>
    <lineage>
        <taxon>Bacteria</taxon>
        <taxon>Bacillati</taxon>
        <taxon>Bacillota</taxon>
        <taxon>Bacilli</taxon>
        <taxon>Bacillales</taxon>
        <taxon>Alicyclobacillaceae</taxon>
        <taxon>Alicyclobacillus</taxon>
    </lineage>
</organism>
<name>A0ABY6ZJA7_9BACL</name>
<keyword evidence="2" id="KW-1185">Reference proteome</keyword>
<dbReference type="EMBL" id="CP104067">
    <property type="protein sequence ID" value="WAH42194.1"/>
    <property type="molecule type" value="Genomic_DNA"/>
</dbReference>
<gene>
    <name evidence="1" type="ORF">NZD89_01380</name>
</gene>
<sequence length="276" mass="29901">MNIPVFAIIGARNEARDIENVLRQLGRAGIQGAVVVCNGGTDDTLARTLAFNAQSPFPVATVFFHAALGHDVARAVGTYALLRRVSAACKSAYCLYLDADLSGSFGPMLADFIAFGTAEDRDVTSLSSSCLRDEGMAGAAAIWREALHHQKAVPESAVPFMVPLLVHTRLFRRVSPLLLANPGCWVAVVARLETASWCTYDAWDNRLVGHRSRSPAHARAMRERIALDGRTVYSILGHRQLPRTSVAPCAPLPSRNLEALERYAAAATWIIPPRGD</sequence>
<protein>
    <recommendedName>
        <fullName evidence="3">Glycosyltransferase 2-like domain-containing protein</fullName>
    </recommendedName>
</protein>
<evidence type="ECO:0008006" key="3">
    <source>
        <dbReference type="Google" id="ProtNLM"/>
    </source>
</evidence>